<reference evidence="2" key="1">
    <citation type="journal article" date="2014" name="Int. J. Syst. Evol. Microbiol.">
        <title>Complete genome sequence of Corynebacterium casei LMG S-19264T (=DSM 44701T), isolated from a smear-ripened cheese.</title>
        <authorList>
            <consortium name="US DOE Joint Genome Institute (JGI-PGF)"/>
            <person name="Walter F."/>
            <person name="Albersmeier A."/>
            <person name="Kalinowski J."/>
            <person name="Ruckert C."/>
        </authorList>
    </citation>
    <scope>NUCLEOTIDE SEQUENCE</scope>
    <source>
        <strain evidence="2">VKM B-2347</strain>
    </source>
</reference>
<gene>
    <name evidence="2" type="ORF">GCM10008179_30890</name>
</gene>
<dbReference type="EMBL" id="BSFI01000022">
    <property type="protein sequence ID" value="GLK69451.1"/>
    <property type="molecule type" value="Genomic_DNA"/>
</dbReference>
<dbReference type="AlphaFoldDB" id="A0A9W6J260"/>
<evidence type="ECO:0000256" key="1">
    <source>
        <dbReference type="SAM" id="MobiDB-lite"/>
    </source>
</evidence>
<dbReference type="Proteomes" id="UP001143372">
    <property type="component" value="Unassembled WGS sequence"/>
</dbReference>
<organism evidence="2 3">
    <name type="scientific">Hansschlegelia plantiphila</name>
    <dbReference type="NCBI Taxonomy" id="374655"/>
    <lineage>
        <taxon>Bacteria</taxon>
        <taxon>Pseudomonadati</taxon>
        <taxon>Pseudomonadota</taxon>
        <taxon>Alphaproteobacteria</taxon>
        <taxon>Hyphomicrobiales</taxon>
        <taxon>Methylopilaceae</taxon>
        <taxon>Hansschlegelia</taxon>
    </lineage>
</organism>
<evidence type="ECO:0000313" key="2">
    <source>
        <dbReference type="EMBL" id="GLK69451.1"/>
    </source>
</evidence>
<keyword evidence="3" id="KW-1185">Reference proteome</keyword>
<sequence>MQLVPDGRRGGHKIGMGNNAAGAGIVDKDIKPTSPGYSLPHKPDPVSVIGQIGLDVRSFSQFSG</sequence>
<protein>
    <submittedName>
        <fullName evidence="2">Uncharacterized protein</fullName>
    </submittedName>
</protein>
<accession>A0A9W6J260</accession>
<proteinExistence type="predicted"/>
<comment type="caution">
    <text evidence="2">The sequence shown here is derived from an EMBL/GenBank/DDBJ whole genome shotgun (WGS) entry which is preliminary data.</text>
</comment>
<evidence type="ECO:0000313" key="3">
    <source>
        <dbReference type="Proteomes" id="UP001143372"/>
    </source>
</evidence>
<name>A0A9W6J260_9HYPH</name>
<feature type="region of interest" description="Disordered" evidence="1">
    <location>
        <begin position="1"/>
        <end position="44"/>
    </location>
</feature>
<reference evidence="2" key="2">
    <citation type="submission" date="2023-01" db="EMBL/GenBank/DDBJ databases">
        <authorList>
            <person name="Sun Q."/>
            <person name="Evtushenko L."/>
        </authorList>
    </citation>
    <scope>NUCLEOTIDE SEQUENCE</scope>
    <source>
        <strain evidence="2">VKM B-2347</strain>
    </source>
</reference>